<proteinExistence type="predicted"/>
<organism evidence="1 2">
    <name type="scientific">Catenaria anguillulae PL171</name>
    <dbReference type="NCBI Taxonomy" id="765915"/>
    <lineage>
        <taxon>Eukaryota</taxon>
        <taxon>Fungi</taxon>
        <taxon>Fungi incertae sedis</taxon>
        <taxon>Blastocladiomycota</taxon>
        <taxon>Blastocladiomycetes</taxon>
        <taxon>Blastocladiales</taxon>
        <taxon>Catenariaceae</taxon>
        <taxon>Catenaria</taxon>
    </lineage>
</organism>
<gene>
    <name evidence="1" type="ORF">BCR44DRAFT_359975</name>
</gene>
<keyword evidence="2" id="KW-1185">Reference proteome</keyword>
<sequence length="177" mass="19595">MHSMNCGRWYDWNGNTRKRMKHEMALRTKELTAHTAFGLDSVGCPLDSARPKILLSNLNRLNISNNVLATPAIPAFAAAVVLVNRDKCVMRRQQALVGDFEESAVLSIKRGMNPCSVPPLLLLAAEVDGWWLMCGRLETAQMVTTAVNRFVSHAKEAIHELQLVVTDGKTLLGVDLE</sequence>
<dbReference type="Proteomes" id="UP000193411">
    <property type="component" value="Unassembled WGS sequence"/>
</dbReference>
<name>A0A1Y2I0V5_9FUNG</name>
<accession>A0A1Y2I0V5</accession>
<reference evidence="1 2" key="1">
    <citation type="submission" date="2016-07" db="EMBL/GenBank/DDBJ databases">
        <title>Pervasive Adenine N6-methylation of Active Genes in Fungi.</title>
        <authorList>
            <consortium name="DOE Joint Genome Institute"/>
            <person name="Mondo S.J."/>
            <person name="Dannebaum R.O."/>
            <person name="Kuo R.C."/>
            <person name="Labutti K."/>
            <person name="Haridas S."/>
            <person name="Kuo A."/>
            <person name="Salamov A."/>
            <person name="Ahrendt S.R."/>
            <person name="Lipzen A."/>
            <person name="Sullivan W."/>
            <person name="Andreopoulos W.B."/>
            <person name="Clum A."/>
            <person name="Lindquist E."/>
            <person name="Daum C."/>
            <person name="Ramamoorthy G.K."/>
            <person name="Gryganskyi A."/>
            <person name="Culley D."/>
            <person name="Magnuson J.K."/>
            <person name="James T.Y."/>
            <person name="O'Malley M.A."/>
            <person name="Stajich J.E."/>
            <person name="Spatafora J.W."/>
            <person name="Visel A."/>
            <person name="Grigoriev I.V."/>
        </authorList>
    </citation>
    <scope>NUCLEOTIDE SEQUENCE [LARGE SCALE GENOMIC DNA]</scope>
    <source>
        <strain evidence="1 2">PL171</strain>
    </source>
</reference>
<evidence type="ECO:0000313" key="1">
    <source>
        <dbReference type="EMBL" id="ORZ40496.1"/>
    </source>
</evidence>
<comment type="caution">
    <text evidence="1">The sequence shown here is derived from an EMBL/GenBank/DDBJ whole genome shotgun (WGS) entry which is preliminary data.</text>
</comment>
<protein>
    <submittedName>
        <fullName evidence="1">Uncharacterized protein</fullName>
    </submittedName>
</protein>
<evidence type="ECO:0000313" key="2">
    <source>
        <dbReference type="Proteomes" id="UP000193411"/>
    </source>
</evidence>
<dbReference type="EMBL" id="MCFL01000003">
    <property type="protein sequence ID" value="ORZ40496.1"/>
    <property type="molecule type" value="Genomic_DNA"/>
</dbReference>
<dbReference type="AlphaFoldDB" id="A0A1Y2I0V5"/>